<dbReference type="PANTHER" id="PTHR42759:SF1">
    <property type="entry name" value="MAGNESIUM-CHELATASE SUBUNIT CHLD"/>
    <property type="match status" value="1"/>
</dbReference>
<dbReference type="InterPro" id="IPR050764">
    <property type="entry name" value="CbbQ/NirQ/NorQ/GpvN"/>
</dbReference>
<dbReference type="GO" id="GO:0005524">
    <property type="term" value="F:ATP binding"/>
    <property type="evidence" value="ECO:0007669"/>
    <property type="project" value="UniProtKB-KW"/>
</dbReference>
<keyword evidence="2" id="KW-0067">ATP-binding</keyword>
<dbReference type="CDD" id="cd00009">
    <property type="entry name" value="AAA"/>
    <property type="match status" value="1"/>
</dbReference>
<dbReference type="Proteomes" id="UP000001037">
    <property type="component" value="Chromosome"/>
</dbReference>
<dbReference type="FunFam" id="3.40.50.300:FF:000640">
    <property type="entry name" value="MoxR family ATPase"/>
    <property type="match status" value="1"/>
</dbReference>
<organism evidence="4 5">
    <name type="scientific">Pyrolobus fumarii (strain DSM 11204 / 1A)</name>
    <dbReference type="NCBI Taxonomy" id="694429"/>
    <lineage>
        <taxon>Archaea</taxon>
        <taxon>Thermoproteota</taxon>
        <taxon>Thermoprotei</taxon>
        <taxon>Desulfurococcales</taxon>
        <taxon>Pyrodictiaceae</taxon>
        <taxon>Pyrolobus</taxon>
    </lineage>
</organism>
<dbReference type="InterPro" id="IPR011703">
    <property type="entry name" value="ATPase_AAA-3"/>
</dbReference>
<dbReference type="Pfam" id="PF17863">
    <property type="entry name" value="AAA_lid_2"/>
    <property type="match status" value="1"/>
</dbReference>
<dbReference type="InParanoid" id="G0EF15"/>
<dbReference type="PANTHER" id="PTHR42759">
    <property type="entry name" value="MOXR FAMILY PROTEIN"/>
    <property type="match status" value="1"/>
</dbReference>
<evidence type="ECO:0000256" key="1">
    <source>
        <dbReference type="ARBA" id="ARBA00022741"/>
    </source>
</evidence>
<evidence type="ECO:0000313" key="5">
    <source>
        <dbReference type="Proteomes" id="UP000001037"/>
    </source>
</evidence>
<dbReference type="HOGENOM" id="CLU_034716_2_2_2"/>
<dbReference type="Pfam" id="PF07726">
    <property type="entry name" value="AAA_3"/>
    <property type="match status" value="1"/>
</dbReference>
<keyword evidence="5" id="KW-1185">Reference proteome</keyword>
<dbReference type="SUPFAM" id="SSF52540">
    <property type="entry name" value="P-loop containing nucleoside triphosphate hydrolases"/>
    <property type="match status" value="1"/>
</dbReference>
<dbReference type="GeneID" id="11139520"/>
<dbReference type="EMBL" id="CP002838">
    <property type="protein sequence ID" value="AEM38912.1"/>
    <property type="molecule type" value="Genomic_DNA"/>
</dbReference>
<dbReference type="STRING" id="694429.Pyrfu_1044"/>
<reference evidence="4 5" key="1">
    <citation type="journal article" date="2011" name="Stand. Genomic Sci.">
        <title>Complete genome sequence of the hyperthermophilic chemolithoautotroph Pyrolobus fumarii type strain (1A).</title>
        <authorList>
            <person name="Anderson I."/>
            <person name="Goker M."/>
            <person name="Nolan M."/>
            <person name="Lucas S."/>
            <person name="Hammon N."/>
            <person name="Deshpande S."/>
            <person name="Cheng J.F."/>
            <person name="Tapia R."/>
            <person name="Han C."/>
            <person name="Goodwin L."/>
            <person name="Pitluck S."/>
            <person name="Huntemann M."/>
            <person name="Liolios K."/>
            <person name="Ivanova N."/>
            <person name="Pagani I."/>
            <person name="Mavromatis K."/>
            <person name="Ovchinikova G."/>
            <person name="Pati A."/>
            <person name="Chen A."/>
            <person name="Palaniappan K."/>
            <person name="Land M."/>
            <person name="Hauser L."/>
            <person name="Brambilla E.M."/>
            <person name="Huber H."/>
            <person name="Yasawong M."/>
            <person name="Rohde M."/>
            <person name="Spring S."/>
            <person name="Abt B."/>
            <person name="Sikorski J."/>
            <person name="Wirth R."/>
            <person name="Detter J.C."/>
            <person name="Woyke T."/>
            <person name="Bristow J."/>
            <person name="Eisen J.A."/>
            <person name="Markowitz V."/>
            <person name="Hugenholtz P."/>
            <person name="Kyrpides N.C."/>
            <person name="Klenk H.P."/>
            <person name="Lapidus A."/>
        </authorList>
    </citation>
    <scope>NUCLEOTIDE SEQUENCE [LARGE SCALE GENOMIC DNA]</scope>
    <source>
        <strain evidence="5">DSM 11204 / 1A</strain>
    </source>
</reference>
<dbReference type="GO" id="GO:0016887">
    <property type="term" value="F:ATP hydrolysis activity"/>
    <property type="evidence" value="ECO:0007669"/>
    <property type="project" value="InterPro"/>
</dbReference>
<dbReference type="AlphaFoldDB" id="G0EF15"/>
<accession>G0EF15</accession>
<dbReference type="KEGG" id="pfm:Pyrfu_1044"/>
<dbReference type="PIRSF" id="PIRSF002849">
    <property type="entry name" value="AAA_ATPase_chaperone_MoxR_prd"/>
    <property type="match status" value="1"/>
</dbReference>
<dbReference type="Gene3D" id="1.10.8.80">
    <property type="entry name" value="Magnesium chelatase subunit I, C-Terminal domain"/>
    <property type="match status" value="1"/>
</dbReference>
<dbReference type="InterPro" id="IPR027417">
    <property type="entry name" value="P-loop_NTPase"/>
</dbReference>
<dbReference type="InterPro" id="IPR003593">
    <property type="entry name" value="AAA+_ATPase"/>
</dbReference>
<dbReference type="eggNOG" id="arCOG00434">
    <property type="taxonomic scope" value="Archaea"/>
</dbReference>
<evidence type="ECO:0000313" key="4">
    <source>
        <dbReference type="EMBL" id="AEM38912.1"/>
    </source>
</evidence>
<sequence>MASLEPVRSLAERVLGQVRKVVYGLDEQLKILLASLLAEGHVLLEGVPGVAKTTLAKAFASSMSLSFKRIQFTPDLLPSDVIGTMVYDQKSGEFRLKKGPIFANIVLADEINRASPRTQSALLEAMQERQVTIEGNTLRLPEPFMVVATQNPIEFEGTFPLPEAQLDRFLVKIVVPRPSREVLKQVLRNYGVIREWPIEPVATAEDVLEARRAVWSVRVSDSVLDYIVEIVEATHRHPHVRLGGSPRAAIAMQQLSRALAAMEGRDYVIPDDVKLAARYVLPHRIILKPEAEVEGVTPEAVVEEVLKSVPTPVP</sequence>
<dbReference type="Gene3D" id="3.40.50.300">
    <property type="entry name" value="P-loop containing nucleotide triphosphate hydrolases"/>
    <property type="match status" value="1"/>
</dbReference>
<dbReference type="InterPro" id="IPR041628">
    <property type="entry name" value="ChlI/MoxR_AAA_lid"/>
</dbReference>
<dbReference type="RefSeq" id="WP_014026589.1">
    <property type="nucleotide sequence ID" value="NC_015931.1"/>
</dbReference>
<proteinExistence type="predicted"/>
<dbReference type="SMART" id="SM00382">
    <property type="entry name" value="AAA"/>
    <property type="match status" value="1"/>
</dbReference>
<name>G0EF15_PYRF1</name>
<gene>
    <name evidence="4" type="ordered locus">Pyrfu_1044</name>
</gene>
<evidence type="ECO:0000259" key="3">
    <source>
        <dbReference type="SMART" id="SM00382"/>
    </source>
</evidence>
<feature type="domain" description="AAA+ ATPase" evidence="3">
    <location>
        <begin position="38"/>
        <end position="179"/>
    </location>
</feature>
<keyword evidence="1" id="KW-0547">Nucleotide-binding</keyword>
<evidence type="ECO:0000256" key="2">
    <source>
        <dbReference type="ARBA" id="ARBA00022840"/>
    </source>
</evidence>
<protein>
    <submittedName>
        <fullName evidence="4">ATPase associated with various cellular activities AAA_3</fullName>
    </submittedName>
</protein>
<dbReference type="OrthoDB" id="24581at2157"/>